<keyword evidence="6" id="KW-0963">Cytoplasm</keyword>
<keyword evidence="6" id="KW-0694">RNA-binding</keyword>
<keyword evidence="6" id="KW-0378">Hydrolase</keyword>
<evidence type="ECO:0000256" key="5">
    <source>
        <dbReference type="ARBA" id="ARBA00048018"/>
    </source>
</evidence>
<dbReference type="SUPFAM" id="SSF69500">
    <property type="entry name" value="DTD-like"/>
    <property type="match status" value="1"/>
</dbReference>
<evidence type="ECO:0000256" key="2">
    <source>
        <dbReference type="ARBA" id="ARBA00013056"/>
    </source>
</evidence>
<comment type="catalytic activity">
    <reaction evidence="4">
        <text>glycyl-tRNA(Ala) + H2O = tRNA(Ala) + glycine + H(+)</text>
        <dbReference type="Rhea" id="RHEA:53744"/>
        <dbReference type="Rhea" id="RHEA-COMP:9657"/>
        <dbReference type="Rhea" id="RHEA-COMP:13640"/>
        <dbReference type="ChEBI" id="CHEBI:15377"/>
        <dbReference type="ChEBI" id="CHEBI:15378"/>
        <dbReference type="ChEBI" id="CHEBI:57305"/>
        <dbReference type="ChEBI" id="CHEBI:78442"/>
        <dbReference type="ChEBI" id="CHEBI:78522"/>
        <dbReference type="EC" id="3.1.1.96"/>
    </reaction>
</comment>
<dbReference type="InterPro" id="IPR003732">
    <property type="entry name" value="Daa-tRNA_deacyls_DTD"/>
</dbReference>
<protein>
    <recommendedName>
        <fullName evidence="3 6">D-aminoacyl-tRNA deacylase</fullName>
        <ecNumber evidence="2 6">3.1.1.96</ecNumber>
    </recommendedName>
</protein>
<gene>
    <name evidence="7" type="ORF">BLGHR1_16669</name>
</gene>
<dbReference type="EMBL" id="UNSH01000086">
    <property type="protein sequence ID" value="SZF05866.1"/>
    <property type="molecule type" value="Genomic_DNA"/>
</dbReference>
<dbReference type="GO" id="GO:0000049">
    <property type="term" value="F:tRNA binding"/>
    <property type="evidence" value="ECO:0007669"/>
    <property type="project" value="UniProtKB-KW"/>
</dbReference>
<dbReference type="GO" id="GO:0051500">
    <property type="term" value="F:D-tyrosyl-tRNA(Tyr) deacylase activity"/>
    <property type="evidence" value="ECO:0007669"/>
    <property type="project" value="TreeGrafter"/>
</dbReference>
<evidence type="ECO:0000256" key="1">
    <source>
        <dbReference type="ARBA" id="ARBA00009673"/>
    </source>
</evidence>
<evidence type="ECO:0000256" key="3">
    <source>
        <dbReference type="ARBA" id="ARBA00020007"/>
    </source>
</evidence>
<dbReference type="VEuPathDB" id="FungiDB:BLGHR1_16669"/>
<keyword evidence="6" id="KW-0820">tRNA-binding</keyword>
<accession>A0A383V1L1</accession>
<dbReference type="Gene3D" id="3.50.80.10">
    <property type="entry name" value="D-tyrosyl-tRNA(Tyr) deacylase"/>
    <property type="match status" value="1"/>
</dbReference>
<organism evidence="7 8">
    <name type="scientific">Blumeria hordei</name>
    <name type="common">Barley powdery mildew</name>
    <name type="synonym">Blumeria graminis f. sp. hordei</name>
    <dbReference type="NCBI Taxonomy" id="2867405"/>
    <lineage>
        <taxon>Eukaryota</taxon>
        <taxon>Fungi</taxon>
        <taxon>Dikarya</taxon>
        <taxon>Ascomycota</taxon>
        <taxon>Pezizomycotina</taxon>
        <taxon>Leotiomycetes</taxon>
        <taxon>Erysiphales</taxon>
        <taxon>Erysiphaceae</taxon>
        <taxon>Blumeria</taxon>
    </lineage>
</organism>
<comment type="subcellular location">
    <subcellularLocation>
        <location evidence="6">Cytoplasm</location>
    </subcellularLocation>
</comment>
<evidence type="ECO:0000313" key="7">
    <source>
        <dbReference type="EMBL" id="SZF05866.1"/>
    </source>
</evidence>
<sequence>MKVIIQRVLSASVTVEQKLISSIGKGILIFAAIAPWDTEKDIDRLVTKLLKIRIWDDESGSKWKKNVCDISGEILCVSQFTLLASTKKGTKPNFRGALGSTQAKDLYQQFVSKMRSSYSPEKVKDGIFQATMVLNLRQEVALINDGPVTLEMSTEPTDPVDDTSSLA</sequence>
<dbReference type="EC" id="3.1.1.96" evidence="2 6"/>
<dbReference type="PANTHER" id="PTHR10472">
    <property type="entry name" value="D-TYROSYL-TRNA TYR DEACYLASE"/>
    <property type="match status" value="1"/>
</dbReference>
<dbReference type="GO" id="GO:0106026">
    <property type="term" value="F:Gly-tRNA(Ala) deacylase activity"/>
    <property type="evidence" value="ECO:0007669"/>
    <property type="project" value="RHEA"/>
</dbReference>
<proteinExistence type="inferred from homology"/>
<dbReference type="InterPro" id="IPR023509">
    <property type="entry name" value="DTD-like_sf"/>
</dbReference>
<dbReference type="Proteomes" id="UP000275772">
    <property type="component" value="Unassembled WGS sequence"/>
</dbReference>
<reference evidence="7 8" key="1">
    <citation type="submission" date="2017-11" db="EMBL/GenBank/DDBJ databases">
        <authorList>
            <person name="Kracher B."/>
        </authorList>
    </citation>
    <scope>NUCLEOTIDE SEQUENCE [LARGE SCALE GENOMIC DNA]</scope>
    <source>
        <strain evidence="7 8">RACE1</strain>
    </source>
</reference>
<evidence type="ECO:0000313" key="8">
    <source>
        <dbReference type="Proteomes" id="UP000275772"/>
    </source>
</evidence>
<comment type="similarity">
    <text evidence="1 6">Belongs to the DTD family.</text>
</comment>
<dbReference type="FunFam" id="3.50.80.10:FF:000001">
    <property type="entry name" value="D-aminoacyl-tRNA deacylase"/>
    <property type="match status" value="1"/>
</dbReference>
<dbReference type="NCBIfam" id="TIGR00256">
    <property type="entry name" value="D-aminoacyl-tRNA deacylase"/>
    <property type="match status" value="1"/>
</dbReference>
<comment type="catalytic activity">
    <reaction evidence="5">
        <text>a D-aminoacyl-tRNA + H2O = a tRNA + a D-alpha-amino acid + H(+)</text>
        <dbReference type="Rhea" id="RHEA:13953"/>
        <dbReference type="Rhea" id="RHEA-COMP:10123"/>
        <dbReference type="Rhea" id="RHEA-COMP:10124"/>
        <dbReference type="ChEBI" id="CHEBI:15377"/>
        <dbReference type="ChEBI" id="CHEBI:15378"/>
        <dbReference type="ChEBI" id="CHEBI:59871"/>
        <dbReference type="ChEBI" id="CHEBI:78442"/>
        <dbReference type="ChEBI" id="CHEBI:79333"/>
        <dbReference type="EC" id="3.1.1.96"/>
    </reaction>
</comment>
<dbReference type="GO" id="GO:0005737">
    <property type="term" value="C:cytoplasm"/>
    <property type="evidence" value="ECO:0007669"/>
    <property type="project" value="UniProtKB-SubCell"/>
</dbReference>
<dbReference type="PANTHER" id="PTHR10472:SF5">
    <property type="entry name" value="D-AMINOACYL-TRNA DEACYLASE 1"/>
    <property type="match status" value="1"/>
</dbReference>
<evidence type="ECO:0000256" key="4">
    <source>
        <dbReference type="ARBA" id="ARBA00047676"/>
    </source>
</evidence>
<evidence type="ECO:0000256" key="6">
    <source>
        <dbReference type="RuleBase" id="RU003470"/>
    </source>
</evidence>
<dbReference type="AlphaFoldDB" id="A0A383V1L1"/>
<name>A0A383V1L1_BLUHO</name>
<dbReference type="Pfam" id="PF02580">
    <property type="entry name" value="Tyr_Deacylase"/>
    <property type="match status" value="1"/>
</dbReference>